<proteinExistence type="predicted"/>
<evidence type="ECO:0000313" key="2">
    <source>
        <dbReference type="Proteomes" id="UP000256964"/>
    </source>
</evidence>
<dbReference type="AlphaFoldDB" id="A0A371CI04"/>
<keyword evidence="2" id="KW-1185">Reference proteome</keyword>
<dbReference type="EMBL" id="KZ857619">
    <property type="protein sequence ID" value="RDX39903.1"/>
    <property type="molecule type" value="Genomic_DNA"/>
</dbReference>
<evidence type="ECO:0000313" key="1">
    <source>
        <dbReference type="EMBL" id="RDX39903.1"/>
    </source>
</evidence>
<reference evidence="1 2" key="1">
    <citation type="journal article" date="2018" name="Biotechnol. Biofuels">
        <title>Integrative visual omics of the white-rot fungus Polyporus brumalis exposes the biotechnological potential of its oxidative enzymes for delignifying raw plant biomass.</title>
        <authorList>
            <person name="Miyauchi S."/>
            <person name="Rancon A."/>
            <person name="Drula E."/>
            <person name="Hage H."/>
            <person name="Chaduli D."/>
            <person name="Favel A."/>
            <person name="Grisel S."/>
            <person name="Henrissat B."/>
            <person name="Herpoel-Gimbert I."/>
            <person name="Ruiz-Duenas F.J."/>
            <person name="Chevret D."/>
            <person name="Hainaut M."/>
            <person name="Lin J."/>
            <person name="Wang M."/>
            <person name="Pangilinan J."/>
            <person name="Lipzen A."/>
            <person name="Lesage-Meessen L."/>
            <person name="Navarro D."/>
            <person name="Riley R."/>
            <person name="Grigoriev I.V."/>
            <person name="Zhou S."/>
            <person name="Raouche S."/>
            <person name="Rosso M.N."/>
        </authorList>
    </citation>
    <scope>NUCLEOTIDE SEQUENCE [LARGE SCALE GENOMIC DNA]</scope>
    <source>
        <strain evidence="1 2">BRFM 1820</strain>
    </source>
</reference>
<protein>
    <submittedName>
        <fullName evidence="1">Uncharacterized protein</fullName>
    </submittedName>
</protein>
<name>A0A371CI04_9APHY</name>
<sequence>MTQPRTTPLQLWYTAPCDLVFRFGTVGAESRASDFARKQLQIFLVGVDVSDTLLFCVFEEQKNLEENRMEIIPVEISREFLESMVLLSGQTGLFLVFPFNEVRIEFTDAIEAWFRDRQHDRAAVAPEPVDEGPTICGVGVLTIASFLRESRAAIEDYKAREDIECMSGAGRDFGLDG</sequence>
<organism evidence="1 2">
    <name type="scientific">Lentinus brumalis</name>
    <dbReference type="NCBI Taxonomy" id="2498619"/>
    <lineage>
        <taxon>Eukaryota</taxon>
        <taxon>Fungi</taxon>
        <taxon>Dikarya</taxon>
        <taxon>Basidiomycota</taxon>
        <taxon>Agaricomycotina</taxon>
        <taxon>Agaricomycetes</taxon>
        <taxon>Polyporales</taxon>
        <taxon>Polyporaceae</taxon>
        <taxon>Lentinus</taxon>
    </lineage>
</organism>
<gene>
    <name evidence="1" type="ORF">OH76DRAFT_1490747</name>
</gene>
<dbReference type="Proteomes" id="UP000256964">
    <property type="component" value="Unassembled WGS sequence"/>
</dbReference>
<dbReference type="OrthoDB" id="10605609at2759"/>
<accession>A0A371CI04</accession>